<feature type="compositionally biased region" description="Low complexity" evidence="11">
    <location>
        <begin position="492"/>
        <end position="505"/>
    </location>
</feature>
<evidence type="ECO:0000256" key="3">
    <source>
        <dbReference type="ARBA" id="ARBA00022448"/>
    </source>
</evidence>
<dbReference type="PROSITE" id="PS01219">
    <property type="entry name" value="AMMONIUM_TRANSP"/>
    <property type="match status" value="1"/>
</dbReference>
<keyword evidence="6 10" id="KW-1133">Transmembrane helix</keyword>
<organism evidence="14 15">
    <name type="scientific">Alicyclobacillus cellulosilyticus</name>
    <dbReference type="NCBI Taxonomy" id="1003997"/>
    <lineage>
        <taxon>Bacteria</taxon>
        <taxon>Bacillati</taxon>
        <taxon>Bacillota</taxon>
        <taxon>Bacilli</taxon>
        <taxon>Bacillales</taxon>
        <taxon>Alicyclobacillaceae</taxon>
        <taxon>Alicyclobacillus</taxon>
    </lineage>
</organism>
<feature type="transmembrane region" description="Helical" evidence="10">
    <location>
        <begin position="277"/>
        <end position="298"/>
    </location>
</feature>
<reference evidence="14" key="1">
    <citation type="journal article" date="2014" name="Int. J. Syst. Evol. Microbiol.">
        <title>Complete genome sequence of Corynebacterium casei LMG S-19264T (=DSM 44701T), isolated from a smear-ripened cheese.</title>
        <authorList>
            <consortium name="US DOE Joint Genome Institute (JGI-PGF)"/>
            <person name="Walter F."/>
            <person name="Albersmeier A."/>
            <person name="Kalinowski J."/>
            <person name="Ruckert C."/>
        </authorList>
    </citation>
    <scope>NUCLEOTIDE SEQUENCE</scope>
    <source>
        <strain evidence="14">JCM 18487</strain>
    </source>
</reference>
<dbReference type="SUPFAM" id="SSF111352">
    <property type="entry name" value="Ammonium transporter"/>
    <property type="match status" value="1"/>
</dbReference>
<dbReference type="Proteomes" id="UP000637695">
    <property type="component" value="Unassembled WGS sequence"/>
</dbReference>
<feature type="transmembrane region" description="Helical" evidence="10">
    <location>
        <begin position="211"/>
        <end position="233"/>
    </location>
</feature>
<gene>
    <name evidence="14" type="ORF">GCM10010885_13360</name>
</gene>
<evidence type="ECO:0000259" key="13">
    <source>
        <dbReference type="Pfam" id="PF00909"/>
    </source>
</evidence>
<protein>
    <recommendedName>
        <fullName evidence="9 10">Ammonium transporter</fullName>
    </recommendedName>
</protein>
<evidence type="ECO:0000256" key="4">
    <source>
        <dbReference type="ARBA" id="ARBA00022475"/>
    </source>
</evidence>
<keyword evidence="4" id="KW-1003">Cell membrane</keyword>
<evidence type="ECO:0000256" key="2">
    <source>
        <dbReference type="ARBA" id="ARBA00005887"/>
    </source>
</evidence>
<dbReference type="PANTHER" id="PTHR43029:SF10">
    <property type="entry name" value="AMMONIUM TRANSPORTER MEP2"/>
    <property type="match status" value="1"/>
</dbReference>
<dbReference type="InterPro" id="IPR029020">
    <property type="entry name" value="Ammonium/urea_transptr"/>
</dbReference>
<keyword evidence="12" id="KW-0732">Signal</keyword>
<evidence type="ECO:0000256" key="8">
    <source>
        <dbReference type="ARBA" id="ARBA00023177"/>
    </source>
</evidence>
<keyword evidence="8 10" id="KW-0924">Ammonia transport</keyword>
<comment type="subcellular location">
    <subcellularLocation>
        <location evidence="1 10">Cell membrane</location>
        <topology evidence="1 10">Multi-pass membrane protein</topology>
    </subcellularLocation>
</comment>
<dbReference type="GO" id="GO:0005886">
    <property type="term" value="C:plasma membrane"/>
    <property type="evidence" value="ECO:0007669"/>
    <property type="project" value="UniProtKB-SubCell"/>
</dbReference>
<evidence type="ECO:0000256" key="10">
    <source>
        <dbReference type="RuleBase" id="RU362002"/>
    </source>
</evidence>
<feature type="signal peptide" evidence="12">
    <location>
        <begin position="1"/>
        <end position="44"/>
    </location>
</feature>
<evidence type="ECO:0000256" key="6">
    <source>
        <dbReference type="ARBA" id="ARBA00022989"/>
    </source>
</evidence>
<sequence length="505" mass="53219">MNGRIERMGVIKADEAVRVSRRRPWWWAALAAFLMAALPQTAWAASAPPAIDAGDTAWILASSALVLLMTPGLAFFYGGLVRKKNVITTMFQVYSVILIVSVQWVLFGYSLAFGPDVGHIVGSLKWALWNGVGAAPDADYAGTIPATVFGIFQMMFAIITPALIVGGLAERVKFSSFLVFITLWAIFIYDPLAHWVWGVGGWLRNLGVLDFAGGTVVHISSGVAGLVAAIYLGRRAEYGGPTIRAHNVPFVLLGTALLWFGWFGFNAGSALAANGLAANAFLTTNTATAAAALGWMLVERLRTGHVTLVGACAGAVTGLVAVTPAAGFVTPGASIIIGFVSGVLCFFSSTFMKQKLGYDDALDAFGGHGIGGTWGALATGLFATTLVNSAGANGLFYGNPHQLLLQLIGVVSTWAFSGIGTWILIKVVDAVMGFRVTREEELMGLDLVLHNENAYPEMPSVEEVQRVIAQVPRRDAGGRGWERVSPVGAGLSSEPSDPAAPASKG</sequence>
<dbReference type="Gene3D" id="1.10.3430.10">
    <property type="entry name" value="Ammonium transporter AmtB like domains"/>
    <property type="match status" value="1"/>
</dbReference>
<dbReference type="InterPro" id="IPR018047">
    <property type="entry name" value="Ammonium_transpt_CS"/>
</dbReference>
<feature type="transmembrane region" description="Helical" evidence="10">
    <location>
        <begin position="144"/>
        <end position="165"/>
    </location>
</feature>
<reference evidence="14" key="2">
    <citation type="submission" date="2020-09" db="EMBL/GenBank/DDBJ databases">
        <authorList>
            <person name="Sun Q."/>
            <person name="Ohkuma M."/>
        </authorList>
    </citation>
    <scope>NUCLEOTIDE SEQUENCE</scope>
    <source>
        <strain evidence="14">JCM 18487</strain>
    </source>
</reference>
<feature type="domain" description="Ammonium transporter AmtB-like" evidence="13">
    <location>
        <begin position="57"/>
        <end position="455"/>
    </location>
</feature>
<dbReference type="GO" id="GO:0008519">
    <property type="term" value="F:ammonium channel activity"/>
    <property type="evidence" value="ECO:0007669"/>
    <property type="project" value="InterPro"/>
</dbReference>
<dbReference type="NCBIfam" id="TIGR00836">
    <property type="entry name" value="amt"/>
    <property type="match status" value="1"/>
</dbReference>
<keyword evidence="7 10" id="KW-0472">Membrane</keyword>
<feature type="transmembrane region" description="Helical" evidence="10">
    <location>
        <begin position="245"/>
        <end position="265"/>
    </location>
</feature>
<evidence type="ECO:0000313" key="14">
    <source>
        <dbReference type="EMBL" id="GGJ05553.1"/>
    </source>
</evidence>
<accession>A0A917KBA5</accession>
<feature type="chain" id="PRO_5037770067" description="Ammonium transporter" evidence="12">
    <location>
        <begin position="45"/>
        <end position="505"/>
    </location>
</feature>
<feature type="transmembrane region" description="Helical" evidence="10">
    <location>
        <begin position="403"/>
        <end position="425"/>
    </location>
</feature>
<feature type="region of interest" description="Disordered" evidence="11">
    <location>
        <begin position="475"/>
        <end position="505"/>
    </location>
</feature>
<comment type="similarity">
    <text evidence="2 10">Belongs to the ammonia transporter channel (TC 1.A.11.2) family.</text>
</comment>
<dbReference type="Pfam" id="PF00909">
    <property type="entry name" value="Ammonium_transp"/>
    <property type="match status" value="1"/>
</dbReference>
<dbReference type="InterPro" id="IPR024041">
    <property type="entry name" value="NH4_transpt_AmtB-like_dom"/>
</dbReference>
<evidence type="ECO:0000256" key="9">
    <source>
        <dbReference type="ARBA" id="ARBA00050025"/>
    </source>
</evidence>
<name>A0A917KBA5_9BACL</name>
<keyword evidence="15" id="KW-1185">Reference proteome</keyword>
<feature type="transmembrane region" description="Helical" evidence="10">
    <location>
        <begin position="93"/>
        <end position="112"/>
    </location>
</feature>
<proteinExistence type="inferred from homology"/>
<evidence type="ECO:0000256" key="1">
    <source>
        <dbReference type="ARBA" id="ARBA00004651"/>
    </source>
</evidence>
<evidence type="ECO:0000313" key="15">
    <source>
        <dbReference type="Proteomes" id="UP000637695"/>
    </source>
</evidence>
<evidence type="ECO:0000256" key="5">
    <source>
        <dbReference type="ARBA" id="ARBA00022692"/>
    </source>
</evidence>
<dbReference type="AlphaFoldDB" id="A0A917KBA5"/>
<feature type="transmembrane region" description="Helical" evidence="10">
    <location>
        <begin position="305"/>
        <end position="326"/>
    </location>
</feature>
<feature type="transmembrane region" description="Helical" evidence="10">
    <location>
        <begin position="364"/>
        <end position="383"/>
    </location>
</feature>
<feature type="transmembrane region" description="Helical" evidence="10">
    <location>
        <begin position="60"/>
        <end position="81"/>
    </location>
</feature>
<feature type="transmembrane region" description="Helical" evidence="10">
    <location>
        <begin position="332"/>
        <end position="352"/>
    </location>
</feature>
<dbReference type="PANTHER" id="PTHR43029">
    <property type="entry name" value="AMMONIUM TRANSPORTER MEP2"/>
    <property type="match status" value="1"/>
</dbReference>
<dbReference type="FunFam" id="1.10.3430.10:FF:000007">
    <property type="entry name" value="Ammonium transporter"/>
    <property type="match status" value="1"/>
</dbReference>
<keyword evidence="3 10" id="KW-0813">Transport</keyword>
<comment type="caution">
    <text evidence="14">The sequence shown here is derived from an EMBL/GenBank/DDBJ whole genome shotgun (WGS) entry which is preliminary data.</text>
</comment>
<feature type="transmembrane region" description="Helical" evidence="10">
    <location>
        <begin position="177"/>
        <end position="199"/>
    </location>
</feature>
<evidence type="ECO:0000256" key="7">
    <source>
        <dbReference type="ARBA" id="ARBA00023136"/>
    </source>
</evidence>
<evidence type="ECO:0000256" key="11">
    <source>
        <dbReference type="SAM" id="MobiDB-lite"/>
    </source>
</evidence>
<dbReference type="EMBL" id="BMOY01000017">
    <property type="protein sequence ID" value="GGJ05553.1"/>
    <property type="molecule type" value="Genomic_DNA"/>
</dbReference>
<evidence type="ECO:0000256" key="12">
    <source>
        <dbReference type="SAM" id="SignalP"/>
    </source>
</evidence>
<dbReference type="InterPro" id="IPR001905">
    <property type="entry name" value="Ammonium_transpt"/>
</dbReference>
<keyword evidence="5 10" id="KW-0812">Transmembrane</keyword>